<accession>A0A974BR01</accession>
<protein>
    <submittedName>
        <fullName evidence="1">Uncharacterized protein</fullName>
    </submittedName>
</protein>
<dbReference type="EMBL" id="KV467265">
    <property type="protein sequence ID" value="OCT56561.1"/>
    <property type="molecule type" value="Genomic_DNA"/>
</dbReference>
<sequence>MSDICLPQGMMGGYVPGLPQMQGPVDGIVSMGSLQSHHHHHHHGLTPPPHLLQACVTALPNVPIQGVMAQGVAPMVGSPAPGISPYGQQVSGSYCSQQGPHRHNLRVKLFMSQKSLKIEIICKVQRSMLGF</sequence>
<proteinExistence type="predicted"/>
<dbReference type="AlphaFoldDB" id="A0A974BR01"/>
<evidence type="ECO:0000313" key="1">
    <source>
        <dbReference type="EMBL" id="OCT56561.1"/>
    </source>
</evidence>
<dbReference type="Proteomes" id="UP000694892">
    <property type="component" value="Unassembled WGS sequence"/>
</dbReference>
<name>A0A974BR01_XENLA</name>
<organism evidence="1">
    <name type="scientific">Xenopus laevis</name>
    <name type="common">African clawed frog</name>
    <dbReference type="NCBI Taxonomy" id="8355"/>
    <lineage>
        <taxon>Eukaryota</taxon>
        <taxon>Metazoa</taxon>
        <taxon>Chordata</taxon>
        <taxon>Craniata</taxon>
        <taxon>Vertebrata</taxon>
        <taxon>Euteleostomi</taxon>
        <taxon>Amphibia</taxon>
        <taxon>Batrachia</taxon>
        <taxon>Anura</taxon>
        <taxon>Pipoidea</taxon>
        <taxon>Pipidae</taxon>
        <taxon>Xenopodinae</taxon>
        <taxon>Xenopus</taxon>
        <taxon>Xenopus</taxon>
    </lineage>
</organism>
<reference evidence="1" key="1">
    <citation type="submission" date="2016-05" db="EMBL/GenBank/DDBJ databases">
        <title>WGS assembly of Xenopus laevis.</title>
        <authorList>
            <person name="Session A."/>
            <person name="Uno Y."/>
            <person name="Kwon T."/>
            <person name="Chapman J."/>
            <person name="Toyoda A."/>
            <person name="Takahashi S."/>
            <person name="Fukui A."/>
            <person name="Hikosaka A."/>
            <person name="Putnam N."/>
            <person name="Stites J."/>
            <person name="Van Heeringen S."/>
            <person name="Quigley I."/>
            <person name="Heinz S."/>
            <person name="Hellsten U."/>
            <person name="Lyons J."/>
            <person name="Suzuki A."/>
            <person name="Kondo M."/>
            <person name="Ogino H."/>
            <person name="Ochi H."/>
            <person name="Bogdanovic O."/>
            <person name="Lister R."/>
            <person name="Georgiou G."/>
            <person name="Paranjpe S."/>
            <person name="Van Kruijsbergen I."/>
            <person name="Mozaffari S."/>
            <person name="Shu S."/>
            <person name="Schmutz J."/>
            <person name="Jenkins J."/>
            <person name="Grimwood J."/>
            <person name="Carlson J."/>
            <person name="Mitros T."/>
            <person name="Simakov O."/>
            <person name="Heald R."/>
            <person name="Miller K."/>
            <person name="Haudenschild C."/>
            <person name="Kuroki Y."/>
            <person name="Tanaka T."/>
            <person name="Michiue T."/>
            <person name="Watanabe M."/>
            <person name="Kinoshita T."/>
            <person name="Ohta Y."/>
            <person name="Mawaribuchi S."/>
            <person name="Suzuki Y."/>
            <person name="Haramoto Y."/>
            <person name="Yamamoto T."/>
            <person name="Takagi C."/>
            <person name="Kitzman J."/>
            <person name="Shendure J."/>
            <person name="Nakayama T."/>
            <person name="Izutsu Y."/>
            <person name="Robert J."/>
            <person name="Dichmann D."/>
            <person name="Flajnik M."/>
            <person name="Houston D."/>
            <person name="Marcotte E."/>
            <person name="Wallingford J."/>
            <person name="Ito Y."/>
            <person name="Asashima M."/>
            <person name="Ueno N."/>
            <person name="Matsuda Y."/>
            <person name="Jan Veenstra G."/>
            <person name="Fujiyama A."/>
            <person name="Harland R."/>
            <person name="Taira M."/>
            <person name="Rokhsar D.S."/>
        </authorList>
    </citation>
    <scope>NUCLEOTIDE SEQUENCE</scope>
    <source>
        <strain evidence="1">J</strain>
        <tissue evidence="1">Blood</tissue>
    </source>
</reference>
<gene>
    <name evidence="1" type="ORF">XELAEV_18004702mg</name>
</gene>